<organism evidence="1 2">
    <name type="scientific">Saccharopolyspora halophila</name>
    <dbReference type="NCBI Taxonomy" id="405551"/>
    <lineage>
        <taxon>Bacteria</taxon>
        <taxon>Bacillati</taxon>
        <taxon>Actinomycetota</taxon>
        <taxon>Actinomycetes</taxon>
        <taxon>Pseudonocardiales</taxon>
        <taxon>Pseudonocardiaceae</taxon>
        <taxon>Saccharopolyspora</taxon>
    </lineage>
</organism>
<dbReference type="RefSeq" id="WP_344125650.1">
    <property type="nucleotide sequence ID" value="NZ_BAAARA010000001.1"/>
</dbReference>
<sequence length="71" mass="7955">MDSNALLATTPAGEPRFEAFFPLPAQHLQATPPRARARVARSEPALLRELFTQRRVIDHGLRTTTACRRAM</sequence>
<reference evidence="2" key="1">
    <citation type="journal article" date="2019" name="Int. J. Syst. Evol. Microbiol.">
        <title>The Global Catalogue of Microorganisms (GCM) 10K type strain sequencing project: providing services to taxonomists for standard genome sequencing and annotation.</title>
        <authorList>
            <consortium name="The Broad Institute Genomics Platform"/>
            <consortium name="The Broad Institute Genome Sequencing Center for Infectious Disease"/>
            <person name="Wu L."/>
            <person name="Ma J."/>
        </authorList>
    </citation>
    <scope>NUCLEOTIDE SEQUENCE [LARGE SCALE GENOMIC DNA]</scope>
    <source>
        <strain evidence="2">JCM 16221</strain>
    </source>
</reference>
<protein>
    <submittedName>
        <fullName evidence="1">Uncharacterized protein</fullName>
    </submittedName>
</protein>
<name>A0ABP5SHS7_9PSEU</name>
<gene>
    <name evidence="1" type="ORF">GCM10009854_03180</name>
</gene>
<dbReference type="EMBL" id="BAAARA010000001">
    <property type="protein sequence ID" value="GAA2331455.1"/>
    <property type="molecule type" value="Genomic_DNA"/>
</dbReference>
<proteinExistence type="predicted"/>
<dbReference type="Proteomes" id="UP001501218">
    <property type="component" value="Unassembled WGS sequence"/>
</dbReference>
<accession>A0ABP5SHS7</accession>
<comment type="caution">
    <text evidence="1">The sequence shown here is derived from an EMBL/GenBank/DDBJ whole genome shotgun (WGS) entry which is preliminary data.</text>
</comment>
<evidence type="ECO:0000313" key="2">
    <source>
        <dbReference type="Proteomes" id="UP001501218"/>
    </source>
</evidence>
<keyword evidence="2" id="KW-1185">Reference proteome</keyword>
<evidence type="ECO:0000313" key="1">
    <source>
        <dbReference type="EMBL" id="GAA2331455.1"/>
    </source>
</evidence>